<name>A0ABV9SD70_9PSEU</name>
<proteinExistence type="predicted"/>
<dbReference type="InterPro" id="IPR028098">
    <property type="entry name" value="Glyco_trans_4-like_N"/>
</dbReference>
<evidence type="ECO:0000256" key="2">
    <source>
        <dbReference type="ARBA" id="ARBA00022679"/>
    </source>
</evidence>
<keyword evidence="1 5" id="KW-0328">Glycosyltransferase</keyword>
<evidence type="ECO:0000313" key="6">
    <source>
        <dbReference type="Proteomes" id="UP001595859"/>
    </source>
</evidence>
<accession>A0ABV9SD70</accession>
<dbReference type="PANTHER" id="PTHR12526">
    <property type="entry name" value="GLYCOSYLTRANSFERASE"/>
    <property type="match status" value="1"/>
</dbReference>
<feature type="domain" description="Glycosyltransferase subfamily 4-like N-terminal" evidence="4">
    <location>
        <begin position="18"/>
        <end position="141"/>
    </location>
</feature>
<evidence type="ECO:0000259" key="4">
    <source>
        <dbReference type="Pfam" id="PF13439"/>
    </source>
</evidence>
<keyword evidence="6" id="KW-1185">Reference proteome</keyword>
<reference evidence="6" key="1">
    <citation type="journal article" date="2019" name="Int. J. Syst. Evol. Microbiol.">
        <title>The Global Catalogue of Microorganisms (GCM) 10K type strain sequencing project: providing services to taxonomists for standard genome sequencing and annotation.</title>
        <authorList>
            <consortium name="The Broad Institute Genomics Platform"/>
            <consortium name="The Broad Institute Genome Sequencing Center for Infectious Disease"/>
            <person name="Wu L."/>
            <person name="Ma J."/>
        </authorList>
    </citation>
    <scope>NUCLEOTIDE SEQUENCE [LARGE SCALE GENOMIC DNA]</scope>
    <source>
        <strain evidence="6">ZS-22-S1</strain>
    </source>
</reference>
<dbReference type="SUPFAM" id="SSF53756">
    <property type="entry name" value="UDP-Glycosyltransferase/glycogen phosphorylase"/>
    <property type="match status" value="1"/>
</dbReference>
<dbReference type="Pfam" id="PF13439">
    <property type="entry name" value="Glyco_transf_4"/>
    <property type="match status" value="1"/>
</dbReference>
<gene>
    <name evidence="5" type="ORF">ACFPCV_30230</name>
</gene>
<keyword evidence="2 5" id="KW-0808">Transferase</keyword>
<dbReference type="PANTHER" id="PTHR12526:SF635">
    <property type="entry name" value="GLYCOSYL TRANSFERASE GROUP 1"/>
    <property type="match status" value="1"/>
</dbReference>
<dbReference type="Pfam" id="PF00534">
    <property type="entry name" value="Glycos_transf_1"/>
    <property type="match status" value="1"/>
</dbReference>
<dbReference type="GO" id="GO:0016757">
    <property type="term" value="F:glycosyltransferase activity"/>
    <property type="evidence" value="ECO:0007669"/>
    <property type="project" value="UniProtKB-KW"/>
</dbReference>
<sequence>MRVALITDGAEVGRDTADLAAALTRLGHEPVVHADTDGTWRHRGHAAAWFTERWRAGTPDVVHCRSRVAGDAAVTAARLLGIPVVYSVRTADAASVGPAERAVAQRADRVIASCATERAELFAGRVQGNRISVVPFGVDVEHFTPDGDRSPAGRRRRLLAVGELTTGSGFATAVAALAGLPDTELLIAGTSARGAHAKDLQAYARHLGVSDRLEILGHVDAATVPGLIRSAVVVLVTPWRPRFGVAAVEAAACGTAVVAANTGGLTDTVIDQVTGLLVAPRRPRSLAAAVWKLLASPVLLEQYGAAARDRARARYSWHHVALETVTAYQQAGAVGDRVLVTSDR</sequence>
<organism evidence="5 6">
    <name type="scientific">Actinophytocola glycyrrhizae</name>
    <dbReference type="NCBI Taxonomy" id="2044873"/>
    <lineage>
        <taxon>Bacteria</taxon>
        <taxon>Bacillati</taxon>
        <taxon>Actinomycetota</taxon>
        <taxon>Actinomycetes</taxon>
        <taxon>Pseudonocardiales</taxon>
        <taxon>Pseudonocardiaceae</taxon>
    </lineage>
</organism>
<dbReference type="RefSeq" id="WP_378059823.1">
    <property type="nucleotide sequence ID" value="NZ_JBHSIS010000020.1"/>
</dbReference>
<protein>
    <submittedName>
        <fullName evidence="5">Glycosyltransferase</fullName>
        <ecNumber evidence="5">2.4.-.-</ecNumber>
    </submittedName>
</protein>
<comment type="caution">
    <text evidence="5">The sequence shown here is derived from an EMBL/GenBank/DDBJ whole genome shotgun (WGS) entry which is preliminary data.</text>
</comment>
<evidence type="ECO:0000259" key="3">
    <source>
        <dbReference type="Pfam" id="PF00534"/>
    </source>
</evidence>
<dbReference type="Proteomes" id="UP001595859">
    <property type="component" value="Unassembled WGS sequence"/>
</dbReference>
<dbReference type="EC" id="2.4.-.-" evidence="5"/>
<evidence type="ECO:0000256" key="1">
    <source>
        <dbReference type="ARBA" id="ARBA00022676"/>
    </source>
</evidence>
<evidence type="ECO:0000313" key="5">
    <source>
        <dbReference type="EMBL" id="MFC4857799.1"/>
    </source>
</evidence>
<dbReference type="EMBL" id="JBHSIS010000020">
    <property type="protein sequence ID" value="MFC4857799.1"/>
    <property type="molecule type" value="Genomic_DNA"/>
</dbReference>
<feature type="domain" description="Glycosyl transferase family 1" evidence="3">
    <location>
        <begin position="154"/>
        <end position="309"/>
    </location>
</feature>
<dbReference type="InterPro" id="IPR001296">
    <property type="entry name" value="Glyco_trans_1"/>
</dbReference>
<dbReference type="Gene3D" id="3.40.50.2000">
    <property type="entry name" value="Glycogen Phosphorylase B"/>
    <property type="match status" value="2"/>
</dbReference>